<evidence type="ECO:0000256" key="3">
    <source>
        <dbReference type="SAM" id="MobiDB-lite"/>
    </source>
</evidence>
<feature type="domain" description="SEA" evidence="5">
    <location>
        <begin position="1781"/>
        <end position="1891"/>
    </location>
</feature>
<name>A0A8W8IP63_MAGGI</name>
<dbReference type="GO" id="GO:0004867">
    <property type="term" value="F:serine-type endopeptidase inhibitor activity"/>
    <property type="evidence" value="ECO:0007669"/>
    <property type="project" value="TreeGrafter"/>
</dbReference>
<dbReference type="InterPro" id="IPR036645">
    <property type="entry name" value="Elafin-like_sf"/>
</dbReference>
<sequence length="3625" mass="405675">MDRDHHPALAYDNYAMYDNSVISGQSMWGKFHHSSSYRIKGSDSGSSRSSGPSRGCRRCIIVTAVLLCLGALGAVVGIAVYFSDKSPKMKTTAMPPTTAPPGVPTTFSGSVKLQESFTPELSNQSSTEYKNLASSMEQELDSTFRNSDMSAIYNHSTVTGFLPGSVVVQFRSFFIHNTVSVADSNGNTQPKQIDMAAITKVIVDEIKAKKQASNTNSLLGKADETSILLAEGEVLPTTTAATTTTTIETTTVKITTTQEPSTTQAPTTTTTQQATQAPTTATTQQATQASTTTSTQQTTQAETTTAVQEQETSTLEQTTEAQTTTTPTTTVEKTTEKATEEPTTTEQAVSGTEPSMKASTPMTTIPMTTIPLTTTAQEMMTSTTTEYLTTTVQLPTTTEEPAPPVFVGEVKLNQTWDESLNNTNSTEYQTLATNIEAELDATFKNSSLGENYNYSKVTGFKPGSIEVDYISYFIETTLLVTDKSGNTTRFQMNASVVVQVFREEVKKKQEAPDQSGPQTSIFSSIITESIKVVQLPPPEKPTTIAPTKPPTTAIPTTPMPELHPCENYTLIEAIGIQCATPVLAKLMSPKDQIEFCQATHDLIKCVNENVYKETNAKCSPKQIDTILEDFGPVLKDSLSLPFDPYQCLQMTTQTPQLTTITPLPAHHCDNITYMGYLGEQCIPALVTRFQNASDLNEFCTVTRDMVECVSRIAQTEKGSRCSDSQVERLLHHFGPVMQRDLALSYNPANCLETGNKTIAYHCNNLTYMGYLGEQCIPALTTRFQNASDLNEFCTVTRDMIECVNGIAQTEKGSGCSDAQVERVLHHLGPVMQRGLALPYNPADCLRVGNETKAYHCNNLTYMGYLGEQCIPALTTRFQNASDLNEFCTVTRDMIECVNGIAQTEKGSGCSDAQVERVLHHLGPVMQRGLALPYNPADCLRVGNETKAYHCNNLTYMGYLGEQCIPALTTRFQNASDLNEFCTVTRDMIECVNGIAQTEKGSGCSDAQVERVLHHLGPVMQRGLALPYNPADCLRVGNETKGEGVKFSLKFVDLEWNDALLNGNSDYFLMMEKIVMGNMTVQFINLSDIRNLKIIGFRNGSLIVDFWLSVARPADVITWRNEIKDVLEKNGSIHSLTADPSYFVYDSDLYNMCSNVTYVKETITTKCNAAFYAFINGVFDDNCRTYRDLILCTTVNIQVGGYPCSTEGIEMLVGKNMREIFGEMKFTFNRLQCSDEIANIPKIDLNNLCRHEELYAYQLKYNCIVNTTDYVNYSDNEICSLYNYKVFCTQYHNRALLQFGNCDPRYTEGIIASNRSILLPELDARLNDSVCNGQSVCETSLFSDPTIMERCLLAGLGIARMYPKATCLAIESIYECLVATSKRKNPTCSENDITESSRSFLKFWGESFFHVLNIKQMTTEALSSCTPTKPLSDPDFNYNSTCQRPSVILLFGLTCFEYFKHISVSNNCPLMKIGVIPCIQSAIGASLKESCTENQIMLAFKQNNETVSQIFDRDLRPCLDEPISPVNGTCLSFSTFSTPEYSTCFGTYSILVFGNMTSHNETCKLYEHSIKCVEKMLPNCRAGDVQQLISFYLEFANLTNTLYDNKCKVSQNTKPFCEDEDAVVLQVYGRCVQYLYYIPYYCTVATQFMECAYNATREAYFRCSEPSVNKILLNATSFYEDKFPGQSQTISKCLSVHSIYEPCEDTEYIKKMGEDCLKTYYRNLTAAIDHHSFCRTIHNLTMCTLNSLKNETGAQCSSDQTERAMKALGSHLKEELNVPYHPEAFKRAAFTIRLASLIWTEELSDHRSAMFRSWNHTIVSNFTTVFGHYPGFLGLNVTNFRNGSVYADMEFKYDSFLISITDAMDAVRNATKTGLIHLLPVDDYFMFRGELKDGMCPVPERNSSAICLEECHVDSNCTGAKKCCFNGCGHTCQEAVYSKKDPCEDMEYLEKKGEECLKIYATNLTTAPDSRSFCRVIHNFTMCILKSLTEETGAKCSSDQIERAMKALGPHLKEELNVPYHPEAFKRAAFTIRLASLIWTEQLSDHRSAMFRGWNHTIVSNFTTVFGHYPGFLGLNVTNFRNGSVYADMEFKYDSFLISITDAMDAVRNATKTGLIHLLPVDDYFMFRGELKDGMCPVPERNSSAICLEECHVDSNCTGAKKCCFNGCGHTCQEAVYSKKDPCEDMEYLEKKGEECLKIYATNLTTAPDSRSFCRVIHNFTMCILKSLTEETGAKCSSDQIERAMKALGPHLKEELNVPYHPEAFKRAAFTIRLASLIWTEQLSDHRSAMFRGWNHTIVSNFTTVFGHYPGFLGLNVTNFRNGSVYADMEFKYDSFLISITDAMDAVRNATKTGLIHLLPVDDYFMFRGELKDGMCPVPERNSSAICLEECHVDSNCTGAKKCCFNGCGHTCQEAVYSKKDPCEDMEYLEKKGEECLKIYATNLTTAPDSRSFCRVIHNFTMCILKSLTEETGAKCSSDQIERAMKALGPHLKEELNVPYHPEAFKRAAFTIRLASLIWTEQLSDHRSAMFRGWNHTIVSNFTTVFGHYPGFLGLNVTNFRNGSVYADMEFKYDSFLISITDAMDAVRNATKTGLIHLLPVDDYFMFRGELKDGMCPVPERNSSAICLEECHVDSNCTGAKKCCFNGCGHTCQEAVYSKKDPCEDMEYLEKKGEECLKIYATNLTTAPDSRSFCRVIHNFTMCILKSLTEETGAKCSSDQIERAMKALGPHLKEELNVPYHPEAFKRAAFTIRLASLIWTEQLSDHRSAMFRGWNHTIVSNFTTVFGHYPGFLGLNVTNFRNGSVYADMEFKYDSFLISITDAMDAVRNATKTGLIHLLPVDDYFMFRGELKDGMCPVPERNSSAICLEECHVDSNCTGAKKCCFNGCGHTCQEAAYSKKDPCEDMEYLEKKGEECLKIYATNLTTAPDSRSFCRVIHNFTMCILKSLTEETGAKCSSDQIERAMKALGPHLKEELNVPYHPEAFKRAAFTIRLASLIWTEELSDHRSAMFRSWNHTIVSNFTTVFGHYPGFLGLNVTNFRNGSVYADMEFKYDSFLISITDAMDAVRNATKTGLIHLLPVDDYFMFRGELKDGMCPVPERNSSAICLEECHVDSNCTGAKKCCFNGCGHTCQEAAYSKKDPCEDMEYLEKKGEECLKIYATNLTTAPDSRSFCRVIHNFTMCILKSLTEETGAKCSSDQIERAMKALGPHLKEELNVPYHPEAFKRAAFTIRLASLIWTEQLSDHRSAMFRSWNHTIVSNFTTVFGHYPGFLGLNVTNFRNGSVYADMEFKYDSFLISITDAMDAVRNATKTGLIHLLPVDDYFMFRGELKDGMCPVPERNSSAICLEECHVDSNCTGAKKCCFNGCGHTCQEAAYSKKDPCEDMEYLEKKGEECLKIYATNLTTAPDSRSFCRVIHNFTMCILKSLTEETGAKCSSDQIERAMKALGPHLKEELNVPYHPEAFKRAAFTIRLASLIWTEQLSDHRSAMFRSWNHTIVSNFTTVFGHYPGFLGLNVTNFRNGSVYADMEFKYDSFLISITDAMDAVRNATKTGLIHLLPVDDYFMFRGELKDGMCPVPERNSSAICLEECRTDSDCTGTQKCCFNGCGHTCQEVDSEEMTTTPRQ</sequence>
<feature type="compositionally biased region" description="Low complexity" evidence="3">
    <location>
        <begin position="251"/>
        <end position="332"/>
    </location>
</feature>
<feature type="domain" description="SEA" evidence="5">
    <location>
        <begin position="1040"/>
        <end position="1148"/>
    </location>
</feature>
<dbReference type="Proteomes" id="UP000005408">
    <property type="component" value="Unassembled WGS sequence"/>
</dbReference>
<keyword evidence="4" id="KW-1133">Transmembrane helix</keyword>
<dbReference type="CDD" id="cd00199">
    <property type="entry name" value="WAP"/>
    <property type="match status" value="8"/>
</dbReference>
<reference evidence="7" key="1">
    <citation type="submission" date="2022-08" db="UniProtKB">
        <authorList>
            <consortium name="EnsemblMetazoa"/>
        </authorList>
    </citation>
    <scope>IDENTIFICATION</scope>
    <source>
        <strain evidence="7">05x7-T-G4-1.051#20</strain>
    </source>
</reference>
<evidence type="ECO:0000313" key="7">
    <source>
        <dbReference type="EnsemblMetazoa" id="G15067.1:cds"/>
    </source>
</evidence>
<keyword evidence="2" id="KW-1015">Disulfide bond</keyword>
<feature type="transmembrane region" description="Helical" evidence="4">
    <location>
        <begin position="59"/>
        <end position="82"/>
    </location>
</feature>
<feature type="domain" description="WAP" evidence="6">
    <location>
        <begin position="2608"/>
        <end position="2655"/>
    </location>
</feature>
<dbReference type="InterPro" id="IPR050514">
    <property type="entry name" value="WAP_four-disulfide_core"/>
</dbReference>
<dbReference type="EnsemblMetazoa" id="G15067.1">
    <property type="protein sequence ID" value="G15067.1:cds"/>
    <property type="gene ID" value="G15067"/>
</dbReference>
<evidence type="ECO:0000256" key="1">
    <source>
        <dbReference type="ARBA" id="ARBA00022729"/>
    </source>
</evidence>
<feature type="domain" description="SEA" evidence="5">
    <location>
        <begin position="101"/>
        <end position="234"/>
    </location>
</feature>
<dbReference type="Gene3D" id="3.30.70.960">
    <property type="entry name" value="SEA domain"/>
    <property type="match status" value="2"/>
</dbReference>
<dbReference type="InterPro" id="IPR036364">
    <property type="entry name" value="SEA_dom_sf"/>
</dbReference>
<dbReference type="SUPFAM" id="SSF82671">
    <property type="entry name" value="SEA domain"/>
    <property type="match status" value="11"/>
</dbReference>
<feature type="domain" description="WAP" evidence="6">
    <location>
        <begin position="3328"/>
        <end position="3375"/>
    </location>
</feature>
<evidence type="ECO:0000256" key="4">
    <source>
        <dbReference type="SAM" id="Phobius"/>
    </source>
</evidence>
<feature type="domain" description="SEA" evidence="5">
    <location>
        <begin position="398"/>
        <end position="532"/>
    </location>
</feature>
<dbReference type="InterPro" id="IPR000082">
    <property type="entry name" value="SEA_dom"/>
</dbReference>
<feature type="domain" description="SEA" evidence="5">
    <location>
        <begin position="2981"/>
        <end position="3091"/>
    </location>
</feature>
<dbReference type="GO" id="GO:0019731">
    <property type="term" value="P:antibacterial humoral response"/>
    <property type="evidence" value="ECO:0007669"/>
    <property type="project" value="TreeGrafter"/>
</dbReference>
<feature type="domain" description="WAP" evidence="6">
    <location>
        <begin position="2848"/>
        <end position="2895"/>
    </location>
</feature>
<evidence type="ECO:0000256" key="2">
    <source>
        <dbReference type="ARBA" id="ARBA00023157"/>
    </source>
</evidence>
<dbReference type="Gene3D" id="4.10.75.10">
    <property type="entry name" value="Elafin-like"/>
    <property type="match status" value="8"/>
</dbReference>
<keyword evidence="1" id="KW-0732">Signal</keyword>
<proteinExistence type="predicted"/>
<protein>
    <submittedName>
        <fullName evidence="7">Uncharacterized protein</fullName>
    </submittedName>
</protein>
<dbReference type="PROSITE" id="PS51390">
    <property type="entry name" value="WAP"/>
    <property type="match status" value="8"/>
</dbReference>
<dbReference type="GO" id="GO:0005615">
    <property type="term" value="C:extracellular space"/>
    <property type="evidence" value="ECO:0007669"/>
    <property type="project" value="TreeGrafter"/>
</dbReference>
<feature type="region of interest" description="Disordered" evidence="3">
    <location>
        <begin position="251"/>
        <end position="363"/>
    </location>
</feature>
<keyword evidence="8" id="KW-1185">Reference proteome</keyword>
<dbReference type="Pfam" id="PF01390">
    <property type="entry name" value="SEA"/>
    <property type="match status" value="4"/>
</dbReference>
<feature type="domain" description="WAP" evidence="6">
    <location>
        <begin position="2128"/>
        <end position="2175"/>
    </location>
</feature>
<dbReference type="SMART" id="SM00217">
    <property type="entry name" value="WAP"/>
    <property type="match status" value="8"/>
</dbReference>
<evidence type="ECO:0000259" key="6">
    <source>
        <dbReference type="PROSITE" id="PS51390"/>
    </source>
</evidence>
<keyword evidence="4" id="KW-0472">Membrane</keyword>
<dbReference type="Pfam" id="PF00095">
    <property type="entry name" value="WAP"/>
    <property type="match status" value="8"/>
</dbReference>
<dbReference type="GO" id="GO:0045087">
    <property type="term" value="P:innate immune response"/>
    <property type="evidence" value="ECO:0007669"/>
    <property type="project" value="TreeGrafter"/>
</dbReference>
<dbReference type="SUPFAM" id="SSF57256">
    <property type="entry name" value="Elafin-like"/>
    <property type="match status" value="8"/>
</dbReference>
<dbReference type="InterPro" id="IPR008197">
    <property type="entry name" value="WAP_dom"/>
</dbReference>
<organism evidence="7 8">
    <name type="scientific">Magallana gigas</name>
    <name type="common">Pacific oyster</name>
    <name type="synonym">Crassostrea gigas</name>
    <dbReference type="NCBI Taxonomy" id="29159"/>
    <lineage>
        <taxon>Eukaryota</taxon>
        <taxon>Metazoa</taxon>
        <taxon>Spiralia</taxon>
        <taxon>Lophotrochozoa</taxon>
        <taxon>Mollusca</taxon>
        <taxon>Bivalvia</taxon>
        <taxon>Autobranchia</taxon>
        <taxon>Pteriomorphia</taxon>
        <taxon>Ostreida</taxon>
        <taxon>Ostreoidea</taxon>
        <taxon>Ostreidae</taxon>
        <taxon>Magallana</taxon>
    </lineage>
</organism>
<evidence type="ECO:0000313" key="8">
    <source>
        <dbReference type="Proteomes" id="UP000005408"/>
    </source>
</evidence>
<evidence type="ECO:0000259" key="5">
    <source>
        <dbReference type="PROSITE" id="PS50024"/>
    </source>
</evidence>
<accession>A0A8W8IP63</accession>
<feature type="domain" description="WAP" evidence="6">
    <location>
        <begin position="2368"/>
        <end position="2415"/>
    </location>
</feature>
<feature type="domain" description="WAP" evidence="6">
    <location>
        <begin position="3568"/>
        <end position="3615"/>
    </location>
</feature>
<dbReference type="PANTHER" id="PTHR19441">
    <property type="entry name" value="WHEY ACDIC PROTEIN WAP"/>
    <property type="match status" value="1"/>
</dbReference>
<feature type="domain" description="WAP" evidence="6">
    <location>
        <begin position="1888"/>
        <end position="1935"/>
    </location>
</feature>
<dbReference type="PANTHER" id="PTHR19441:SF30">
    <property type="entry name" value="ELAFIN"/>
    <property type="match status" value="1"/>
</dbReference>
<dbReference type="PROSITE" id="PS50024">
    <property type="entry name" value="SEA"/>
    <property type="match status" value="5"/>
</dbReference>
<feature type="domain" description="WAP" evidence="6">
    <location>
        <begin position="3088"/>
        <end position="3135"/>
    </location>
</feature>
<dbReference type="SMART" id="SM00200">
    <property type="entry name" value="SEA"/>
    <property type="match status" value="10"/>
</dbReference>
<keyword evidence="4" id="KW-0812">Transmembrane</keyword>